<evidence type="ECO:0000256" key="7">
    <source>
        <dbReference type="SAM" id="Phobius"/>
    </source>
</evidence>
<sequence length="357" mass="38112">MNAKRTWFSAGQILLTLIVVVVAGLVLWRIINYYMFSPWTRDGHVRADVIQVAPDVSGLITEVRVVDNQAVSQGQVLFVIDRARYTLALRLAQATLEQRAATLAQARREYARNLKLGNLVASEQLEESRTRVDQGQAALADAQVNVDTARLNLQRTTIVSPVDGYLNDRAPRVGEYVPAGRAVLSVVDQHSFRVDGYFEETKLHGIHIGQAVDISVMGEPRPLRGHVQSIVAAIEDRDRTQSANLLPNVNPAFSWVRLAQRIPVRVALDEVPDDFRMIAGRTATVAIRAPDARDQRKAQGAAQPAGGAAPTSPPTSTPAAASGATASGAPGAPSSGAAINTLSPAEATAAPASGASR</sequence>
<dbReference type="RefSeq" id="WP_036056401.1">
    <property type="nucleotide sequence ID" value="NZ_CADEVY010000002.1"/>
</dbReference>
<dbReference type="GO" id="GO:0016020">
    <property type="term" value="C:membrane"/>
    <property type="evidence" value="ECO:0007669"/>
    <property type="project" value="InterPro"/>
</dbReference>
<feature type="region of interest" description="Disordered" evidence="6">
    <location>
        <begin position="288"/>
        <end position="357"/>
    </location>
</feature>
<feature type="transmembrane region" description="Helical" evidence="7">
    <location>
        <begin position="6"/>
        <end position="31"/>
    </location>
</feature>
<evidence type="ECO:0000259" key="10">
    <source>
        <dbReference type="Pfam" id="PF25963"/>
    </source>
</evidence>
<evidence type="ECO:0000256" key="6">
    <source>
        <dbReference type="SAM" id="MobiDB-lite"/>
    </source>
</evidence>
<gene>
    <name evidence="11" type="ORF">DM48_2656</name>
</gene>
<evidence type="ECO:0000256" key="4">
    <source>
        <dbReference type="ARBA" id="ARBA00022989"/>
    </source>
</evidence>
<comment type="similarity">
    <text evidence="2">Belongs to the membrane fusion protein (MFP) (TC 8.A.1) family.</text>
</comment>
<protein>
    <submittedName>
        <fullName evidence="11">Efflux transporter, RND family, MFP subunit</fullName>
    </submittedName>
</protein>
<dbReference type="Pfam" id="PF25917">
    <property type="entry name" value="BSH_RND"/>
    <property type="match status" value="1"/>
</dbReference>
<name>A0AAW3F174_BURGA</name>
<dbReference type="InterPro" id="IPR050393">
    <property type="entry name" value="MFP_Efflux_Pump"/>
</dbReference>
<dbReference type="Pfam" id="PF25963">
    <property type="entry name" value="Beta-barrel_AAEA"/>
    <property type="match status" value="1"/>
</dbReference>
<feature type="compositionally biased region" description="Low complexity" evidence="6">
    <location>
        <begin position="317"/>
        <end position="357"/>
    </location>
</feature>
<evidence type="ECO:0000313" key="11">
    <source>
        <dbReference type="EMBL" id="KGC14929.1"/>
    </source>
</evidence>
<evidence type="ECO:0000256" key="3">
    <source>
        <dbReference type="ARBA" id="ARBA00022692"/>
    </source>
</evidence>
<reference evidence="11 12" key="1">
    <citation type="submission" date="2014-04" db="EMBL/GenBank/DDBJ databases">
        <authorList>
            <person name="Bishop-Lilly K.A."/>
            <person name="Broomall S.M."/>
            <person name="Chain P.S."/>
            <person name="Chertkov O."/>
            <person name="Coyne S.R."/>
            <person name="Daligault H.E."/>
            <person name="Davenport K.W."/>
            <person name="Erkkila T."/>
            <person name="Frey K.G."/>
            <person name="Gibbons H.S."/>
            <person name="Gu W."/>
            <person name="Jaissle J."/>
            <person name="Johnson S.L."/>
            <person name="Koroleva G.I."/>
            <person name="Ladner J.T."/>
            <person name="Lo C.-C."/>
            <person name="Minogue T.D."/>
            <person name="Munk C."/>
            <person name="Palacios G.F."/>
            <person name="Redden C.L."/>
            <person name="Rosenzweig C.N."/>
            <person name="Scholz M.B."/>
            <person name="Teshima H."/>
            <person name="Xu Y."/>
        </authorList>
    </citation>
    <scope>NUCLEOTIDE SEQUENCE [LARGE SCALE GENOMIC DNA]</scope>
    <source>
        <strain evidence="12">gladioli</strain>
    </source>
</reference>
<dbReference type="PANTHER" id="PTHR30367:SF12">
    <property type="entry name" value="P-HYDROXYBENZOIC ACID EFFLUX PUMP SUBUNIT AAEA"/>
    <property type="match status" value="1"/>
</dbReference>
<feature type="compositionally biased region" description="Low complexity" evidence="6">
    <location>
        <begin position="298"/>
        <end position="310"/>
    </location>
</feature>
<comment type="subcellular location">
    <subcellularLocation>
        <location evidence="1">Membrane</location>
        <topology evidence="1">Single-pass membrane protein</topology>
    </subcellularLocation>
</comment>
<keyword evidence="4 7" id="KW-1133">Transmembrane helix</keyword>
<dbReference type="EMBL" id="JPGG01000016">
    <property type="protein sequence ID" value="KGC14929.1"/>
    <property type="molecule type" value="Genomic_DNA"/>
</dbReference>
<keyword evidence="5 7" id="KW-0472">Membrane</keyword>
<dbReference type="Gene3D" id="2.40.50.100">
    <property type="match status" value="1"/>
</dbReference>
<dbReference type="InterPro" id="IPR058634">
    <property type="entry name" value="AaeA-lik-b-barrel"/>
</dbReference>
<evidence type="ECO:0000256" key="1">
    <source>
        <dbReference type="ARBA" id="ARBA00004167"/>
    </source>
</evidence>
<dbReference type="InterPro" id="IPR058624">
    <property type="entry name" value="MdtA-like_HH"/>
</dbReference>
<proteinExistence type="inferred from homology"/>
<comment type="caution">
    <text evidence="11">The sequence shown here is derived from an EMBL/GenBank/DDBJ whole genome shotgun (WGS) entry which is preliminary data.</text>
</comment>
<feature type="domain" description="Multidrug resistance protein MdtA-like alpha-helical hairpin" evidence="8">
    <location>
        <begin position="90"/>
        <end position="155"/>
    </location>
</feature>
<dbReference type="PANTHER" id="PTHR30367">
    <property type="entry name" value="P-HYDROXYBENZOIC ACID EFFLUX PUMP SUBUNIT AAEA-RELATED"/>
    <property type="match status" value="1"/>
</dbReference>
<feature type="domain" description="Multidrug resistance protein MdtA-like barrel-sandwich hybrid" evidence="9">
    <location>
        <begin position="49"/>
        <end position="189"/>
    </location>
</feature>
<dbReference type="AlphaFoldDB" id="A0AAW3F174"/>
<feature type="domain" description="p-hydroxybenzoic acid efflux pump subunit AaeA-like beta-barrel" evidence="10">
    <location>
        <begin position="191"/>
        <end position="287"/>
    </location>
</feature>
<dbReference type="GO" id="GO:0022857">
    <property type="term" value="F:transmembrane transporter activity"/>
    <property type="evidence" value="ECO:0007669"/>
    <property type="project" value="InterPro"/>
</dbReference>
<keyword evidence="3 7" id="KW-0812">Transmembrane</keyword>
<dbReference type="KEGG" id="bgo:BM43_5110"/>
<dbReference type="Pfam" id="PF25876">
    <property type="entry name" value="HH_MFP_RND"/>
    <property type="match status" value="1"/>
</dbReference>
<dbReference type="Proteomes" id="UP000029590">
    <property type="component" value="Unassembled WGS sequence"/>
</dbReference>
<evidence type="ECO:0000256" key="5">
    <source>
        <dbReference type="ARBA" id="ARBA00023136"/>
    </source>
</evidence>
<evidence type="ECO:0000256" key="2">
    <source>
        <dbReference type="ARBA" id="ARBA00009477"/>
    </source>
</evidence>
<evidence type="ECO:0000313" key="12">
    <source>
        <dbReference type="Proteomes" id="UP000029590"/>
    </source>
</evidence>
<dbReference type="InterPro" id="IPR006143">
    <property type="entry name" value="RND_pump_MFP"/>
</dbReference>
<accession>A0AAW3F174</accession>
<evidence type="ECO:0000259" key="9">
    <source>
        <dbReference type="Pfam" id="PF25917"/>
    </source>
</evidence>
<evidence type="ECO:0000259" key="8">
    <source>
        <dbReference type="Pfam" id="PF25876"/>
    </source>
</evidence>
<dbReference type="NCBIfam" id="TIGR01730">
    <property type="entry name" value="RND_mfp"/>
    <property type="match status" value="1"/>
</dbReference>
<dbReference type="Gene3D" id="2.40.30.170">
    <property type="match status" value="1"/>
</dbReference>
<organism evidence="11 12">
    <name type="scientific">Burkholderia gladioli</name>
    <name type="common">Pseudomonas marginata</name>
    <name type="synonym">Phytomonas marginata</name>
    <dbReference type="NCBI Taxonomy" id="28095"/>
    <lineage>
        <taxon>Bacteria</taxon>
        <taxon>Pseudomonadati</taxon>
        <taxon>Pseudomonadota</taxon>
        <taxon>Betaproteobacteria</taxon>
        <taxon>Burkholderiales</taxon>
        <taxon>Burkholderiaceae</taxon>
        <taxon>Burkholderia</taxon>
    </lineage>
</organism>
<dbReference type="SUPFAM" id="SSF111369">
    <property type="entry name" value="HlyD-like secretion proteins"/>
    <property type="match status" value="1"/>
</dbReference>
<dbReference type="InterPro" id="IPR058625">
    <property type="entry name" value="MdtA-like_BSH"/>
</dbReference>